<dbReference type="Pfam" id="PF01740">
    <property type="entry name" value="STAS"/>
    <property type="match status" value="1"/>
</dbReference>
<dbReference type="InterPro" id="IPR002645">
    <property type="entry name" value="STAS_dom"/>
</dbReference>
<gene>
    <name evidence="4" type="ORF">HMPREF9473_00804</name>
</gene>
<feature type="domain" description="STAS" evidence="3">
    <location>
        <begin position="1"/>
        <end position="99"/>
    </location>
</feature>
<dbReference type="GO" id="GO:0043856">
    <property type="term" value="F:anti-sigma factor antagonist activity"/>
    <property type="evidence" value="ECO:0007669"/>
    <property type="project" value="InterPro"/>
</dbReference>
<dbReference type="AlphaFoldDB" id="G5IB82"/>
<dbReference type="InterPro" id="IPR036513">
    <property type="entry name" value="STAS_dom_sf"/>
</dbReference>
<evidence type="ECO:0000313" key="5">
    <source>
        <dbReference type="Proteomes" id="UP000005384"/>
    </source>
</evidence>
<evidence type="ECO:0000256" key="2">
    <source>
        <dbReference type="RuleBase" id="RU003749"/>
    </source>
</evidence>
<dbReference type="Proteomes" id="UP000005384">
    <property type="component" value="Unassembled WGS sequence"/>
</dbReference>
<dbReference type="CDD" id="cd07043">
    <property type="entry name" value="STAS_anti-anti-sigma_factors"/>
    <property type="match status" value="1"/>
</dbReference>
<evidence type="ECO:0000313" key="4">
    <source>
        <dbReference type="EMBL" id="EHI61189.1"/>
    </source>
</evidence>
<keyword evidence="5" id="KW-1185">Reference proteome</keyword>
<sequence length="99" mass="10464">MNIVTEKGDGVITLKVEGRVDTITSPILQEAILNAFMKTGSLVLDFAQVEYISSAGLRALLIGEKTAKGKGGSMKLIHVAASVMSVFEVTGFSGILHIE</sequence>
<dbReference type="Gene3D" id="3.30.750.24">
    <property type="entry name" value="STAS domain"/>
    <property type="match status" value="1"/>
</dbReference>
<dbReference type="SUPFAM" id="SSF52091">
    <property type="entry name" value="SpoIIaa-like"/>
    <property type="match status" value="1"/>
</dbReference>
<reference evidence="4 5" key="1">
    <citation type="submission" date="2011-08" db="EMBL/GenBank/DDBJ databases">
        <title>The Genome Sequence of Clostridium hathewayi WAL-18680.</title>
        <authorList>
            <consortium name="The Broad Institute Genome Sequencing Platform"/>
            <person name="Earl A."/>
            <person name="Ward D."/>
            <person name="Feldgarden M."/>
            <person name="Gevers D."/>
            <person name="Finegold S.M."/>
            <person name="Summanen P.H."/>
            <person name="Molitoris D.R."/>
            <person name="Song M."/>
            <person name="Daigneault M."/>
            <person name="Allen-Vercoe E."/>
            <person name="Young S.K."/>
            <person name="Zeng Q."/>
            <person name="Gargeya S."/>
            <person name="Fitzgerald M."/>
            <person name="Haas B."/>
            <person name="Abouelleil A."/>
            <person name="Alvarado L."/>
            <person name="Arachchi H.M."/>
            <person name="Berlin A."/>
            <person name="Brown A."/>
            <person name="Chapman S.B."/>
            <person name="Chen Z."/>
            <person name="Dunbar C."/>
            <person name="Freedman E."/>
            <person name="Gearin G."/>
            <person name="Gellesch M."/>
            <person name="Goldberg J."/>
            <person name="Griggs A."/>
            <person name="Gujja S."/>
            <person name="Heiman D."/>
            <person name="Howarth C."/>
            <person name="Larson L."/>
            <person name="Lui A."/>
            <person name="MacDonald P.J.P."/>
            <person name="Montmayeur A."/>
            <person name="Murphy C."/>
            <person name="Neiman D."/>
            <person name="Pearson M."/>
            <person name="Priest M."/>
            <person name="Roberts A."/>
            <person name="Saif S."/>
            <person name="Shea T."/>
            <person name="Shenoy N."/>
            <person name="Sisk P."/>
            <person name="Stolte C."/>
            <person name="Sykes S."/>
            <person name="Wortman J."/>
            <person name="Nusbaum C."/>
            <person name="Birren B."/>
        </authorList>
    </citation>
    <scope>NUCLEOTIDE SEQUENCE [LARGE SCALE GENOMIC DNA]</scope>
    <source>
        <strain evidence="4 5">WAL-18680</strain>
    </source>
</reference>
<evidence type="ECO:0000259" key="3">
    <source>
        <dbReference type="PROSITE" id="PS50801"/>
    </source>
</evidence>
<dbReference type="RefSeq" id="WP_006778790.1">
    <property type="nucleotide sequence ID" value="NZ_CP040506.1"/>
</dbReference>
<dbReference type="EMBL" id="ADLN01000006">
    <property type="protein sequence ID" value="EHI61189.1"/>
    <property type="molecule type" value="Genomic_DNA"/>
</dbReference>
<proteinExistence type="inferred from homology"/>
<dbReference type="PROSITE" id="PS50801">
    <property type="entry name" value="STAS"/>
    <property type="match status" value="1"/>
</dbReference>
<accession>G5IB82</accession>
<comment type="similarity">
    <text evidence="1 2">Belongs to the anti-sigma-factor antagonist family.</text>
</comment>
<dbReference type="OrthoDB" id="9794628at2"/>
<dbReference type="HOGENOM" id="CLU_115403_9_2_9"/>
<dbReference type="InterPro" id="IPR003658">
    <property type="entry name" value="Anti-sigma_ant"/>
</dbReference>
<evidence type="ECO:0000256" key="1">
    <source>
        <dbReference type="ARBA" id="ARBA00009013"/>
    </source>
</evidence>
<comment type="caution">
    <text evidence="4">The sequence shown here is derived from an EMBL/GenBank/DDBJ whole genome shotgun (WGS) entry which is preliminary data.</text>
</comment>
<dbReference type="PATRIC" id="fig|742737.3.peg.799"/>
<name>G5IB82_9FIRM</name>
<dbReference type="PANTHER" id="PTHR33495">
    <property type="entry name" value="ANTI-SIGMA FACTOR ANTAGONIST TM_1081-RELATED-RELATED"/>
    <property type="match status" value="1"/>
</dbReference>
<protein>
    <recommendedName>
        <fullName evidence="2">Anti-sigma factor antagonist</fullName>
    </recommendedName>
</protein>
<organism evidence="4 5">
    <name type="scientific">Hungatella hathewayi WAL-18680</name>
    <dbReference type="NCBI Taxonomy" id="742737"/>
    <lineage>
        <taxon>Bacteria</taxon>
        <taxon>Bacillati</taxon>
        <taxon>Bacillota</taxon>
        <taxon>Clostridia</taxon>
        <taxon>Lachnospirales</taxon>
        <taxon>Lachnospiraceae</taxon>
        <taxon>Hungatella</taxon>
    </lineage>
</organism>
<dbReference type="NCBIfam" id="TIGR00377">
    <property type="entry name" value="ant_ant_sig"/>
    <property type="match status" value="1"/>
</dbReference>